<dbReference type="Proteomes" id="UP001230207">
    <property type="component" value="Unassembled WGS sequence"/>
</dbReference>
<name>A0ABU0C012_9HYPH</name>
<organism evidence="2 3">
    <name type="scientific">Pararhizobium capsulatum DSM 1112</name>
    <dbReference type="NCBI Taxonomy" id="1121113"/>
    <lineage>
        <taxon>Bacteria</taxon>
        <taxon>Pseudomonadati</taxon>
        <taxon>Pseudomonadota</taxon>
        <taxon>Alphaproteobacteria</taxon>
        <taxon>Hyphomicrobiales</taxon>
        <taxon>Rhizobiaceae</taxon>
        <taxon>Rhizobium/Agrobacterium group</taxon>
        <taxon>Pararhizobium</taxon>
    </lineage>
</organism>
<protein>
    <submittedName>
        <fullName evidence="2">Uncharacterized protein</fullName>
    </submittedName>
</protein>
<dbReference type="EMBL" id="JAUSVF010000005">
    <property type="protein sequence ID" value="MDQ0323863.1"/>
    <property type="molecule type" value="Genomic_DNA"/>
</dbReference>
<accession>A0ABU0C012</accession>
<feature type="compositionally biased region" description="Basic and acidic residues" evidence="1">
    <location>
        <begin position="16"/>
        <end position="44"/>
    </location>
</feature>
<proteinExistence type="predicted"/>
<evidence type="ECO:0000313" key="3">
    <source>
        <dbReference type="Proteomes" id="UP001230207"/>
    </source>
</evidence>
<gene>
    <name evidence="2" type="ORF">QO002_006070</name>
</gene>
<reference evidence="2 3" key="1">
    <citation type="submission" date="2023-07" db="EMBL/GenBank/DDBJ databases">
        <title>Genomic Encyclopedia of Type Strains, Phase IV (KMG-IV): sequencing the most valuable type-strain genomes for metagenomic binning, comparative biology and taxonomic classification.</title>
        <authorList>
            <person name="Goeker M."/>
        </authorList>
    </citation>
    <scope>NUCLEOTIDE SEQUENCE [LARGE SCALE GENOMIC DNA]</scope>
    <source>
        <strain evidence="2 3">DSM 1112</strain>
    </source>
</reference>
<sequence>MTTETKRRPRGASPRGEFEQSKTIAHEIIDERREADRRKSERLKSARLATLKPESSHEAS</sequence>
<evidence type="ECO:0000256" key="1">
    <source>
        <dbReference type="SAM" id="MobiDB-lite"/>
    </source>
</evidence>
<feature type="region of interest" description="Disordered" evidence="1">
    <location>
        <begin position="1"/>
        <end position="60"/>
    </location>
</feature>
<keyword evidence="3" id="KW-1185">Reference proteome</keyword>
<evidence type="ECO:0000313" key="2">
    <source>
        <dbReference type="EMBL" id="MDQ0323863.1"/>
    </source>
</evidence>
<comment type="caution">
    <text evidence="2">The sequence shown here is derived from an EMBL/GenBank/DDBJ whole genome shotgun (WGS) entry which is preliminary data.</text>
</comment>